<evidence type="ECO:0000313" key="3">
    <source>
        <dbReference type="Proteomes" id="UP000290218"/>
    </source>
</evidence>
<feature type="domain" description="YdhG-like" evidence="1">
    <location>
        <begin position="21"/>
        <end position="132"/>
    </location>
</feature>
<dbReference type="Pfam" id="PF08818">
    <property type="entry name" value="DUF1801"/>
    <property type="match status" value="1"/>
</dbReference>
<dbReference type="OrthoDB" id="2604576at2"/>
<gene>
    <name evidence="2" type="ORF">ESB00_01425</name>
</gene>
<keyword evidence="3" id="KW-1185">Reference proteome</keyword>
<dbReference type="AlphaFoldDB" id="A0A4V1M692"/>
<dbReference type="EMBL" id="SDHX01000001">
    <property type="protein sequence ID" value="RXK54589.1"/>
    <property type="molecule type" value="Genomic_DNA"/>
</dbReference>
<evidence type="ECO:0000259" key="1">
    <source>
        <dbReference type="Pfam" id="PF08818"/>
    </source>
</evidence>
<name>A0A4V1M692_9BACT</name>
<dbReference type="Gene3D" id="3.90.1150.200">
    <property type="match status" value="1"/>
</dbReference>
<dbReference type="Proteomes" id="UP000290218">
    <property type="component" value="Unassembled WGS sequence"/>
</dbReference>
<proteinExistence type="predicted"/>
<protein>
    <submittedName>
        <fullName evidence="2">DUF1801 domain-containing protein</fullName>
    </submittedName>
</protein>
<accession>A0A4V1M692</accession>
<evidence type="ECO:0000313" key="2">
    <source>
        <dbReference type="EMBL" id="RXK54589.1"/>
    </source>
</evidence>
<dbReference type="RefSeq" id="WP_129045953.1">
    <property type="nucleotide sequence ID" value="NZ_SDHX01000001.1"/>
</dbReference>
<dbReference type="SUPFAM" id="SSF159888">
    <property type="entry name" value="YdhG-like"/>
    <property type="match status" value="1"/>
</dbReference>
<comment type="caution">
    <text evidence="2">The sequence shown here is derived from an EMBL/GenBank/DDBJ whole genome shotgun (WGS) entry which is preliminary data.</text>
</comment>
<organism evidence="2 3">
    <name type="scientific">Oleiharenicola lentus</name>
    <dbReference type="NCBI Taxonomy" id="2508720"/>
    <lineage>
        <taxon>Bacteria</taxon>
        <taxon>Pseudomonadati</taxon>
        <taxon>Verrucomicrobiota</taxon>
        <taxon>Opitutia</taxon>
        <taxon>Opitutales</taxon>
        <taxon>Opitutaceae</taxon>
        <taxon>Oleiharenicola</taxon>
    </lineage>
</organism>
<sequence>MPKSATPPTVAEFLASLPADRRATITAVHQAIKKTVPKQKPFVAAGMGLGLIGYGKYRYKSASGREGEWFLIGLAAGKAYYSLHICSGGSEGYSVEKNAKKLGKVKCGRSCINFKKLEDLNLDVAMSLVKQAEKDGGINAVT</sequence>
<dbReference type="InterPro" id="IPR014922">
    <property type="entry name" value="YdhG-like"/>
</dbReference>
<reference evidence="2 3" key="1">
    <citation type="submission" date="2019-01" db="EMBL/GenBank/DDBJ databases">
        <title>Lacunisphaera sp. strain TWA-58.</title>
        <authorList>
            <person name="Chen W.-M."/>
        </authorList>
    </citation>
    <scope>NUCLEOTIDE SEQUENCE [LARGE SCALE GENOMIC DNA]</scope>
    <source>
        <strain evidence="2 3">TWA-58</strain>
    </source>
</reference>